<keyword evidence="5 12" id="KW-0812">Transmembrane</keyword>
<sequence length="162" mass="18111">MTDLKLSKKVLYQKIIGARNGLTVTIRNNIEDYFFNNMPTFGANVYIFEAKNYLDVSTGNTGSIMLENGTEIFVDVVPKIVHANKAIMKYSEKTRSCIFSEERVGVFGDSSSGDCLVGCKAEKMKRLCHCVPFQIPLKSSLVCNLMDLNCLSRHKVDGKILN</sequence>
<keyword evidence="4 12" id="KW-0894">Sodium channel</keyword>
<keyword evidence="7" id="KW-0915">Sodium</keyword>
<reference evidence="13" key="1">
    <citation type="submission" date="2025-08" db="UniProtKB">
        <authorList>
            <consortium name="RefSeq"/>
        </authorList>
    </citation>
    <scope>IDENTIFICATION</scope>
    <source>
        <tissue evidence="13">Whole insect</tissue>
    </source>
</reference>
<evidence type="ECO:0000256" key="8">
    <source>
        <dbReference type="ARBA" id="ARBA00023065"/>
    </source>
</evidence>
<gene>
    <name evidence="13" type="primary">LOC114347867</name>
</gene>
<dbReference type="RefSeq" id="XP_028154327.1">
    <property type="nucleotide sequence ID" value="XM_028298526.1"/>
</dbReference>
<name>A0A6P7H6Z8_DIAVI</name>
<protein>
    <submittedName>
        <fullName evidence="13">Pickpocket protein 11-like</fullName>
    </submittedName>
</protein>
<dbReference type="AlphaFoldDB" id="A0A6P7H6Z8"/>
<organism evidence="13">
    <name type="scientific">Diabrotica virgifera virgifera</name>
    <name type="common">western corn rootworm</name>
    <dbReference type="NCBI Taxonomy" id="50390"/>
    <lineage>
        <taxon>Eukaryota</taxon>
        <taxon>Metazoa</taxon>
        <taxon>Ecdysozoa</taxon>
        <taxon>Arthropoda</taxon>
        <taxon>Hexapoda</taxon>
        <taxon>Insecta</taxon>
        <taxon>Pterygota</taxon>
        <taxon>Neoptera</taxon>
        <taxon>Endopterygota</taxon>
        <taxon>Coleoptera</taxon>
        <taxon>Polyphaga</taxon>
        <taxon>Cucujiformia</taxon>
        <taxon>Chrysomeloidea</taxon>
        <taxon>Chrysomelidae</taxon>
        <taxon>Galerucinae</taxon>
        <taxon>Diabroticina</taxon>
        <taxon>Diabroticites</taxon>
        <taxon>Diabrotica</taxon>
    </lineage>
</organism>
<evidence type="ECO:0000256" key="11">
    <source>
        <dbReference type="ARBA" id="ARBA00023303"/>
    </source>
</evidence>
<dbReference type="GO" id="GO:0016020">
    <property type="term" value="C:membrane"/>
    <property type="evidence" value="ECO:0007669"/>
    <property type="project" value="UniProtKB-SubCell"/>
</dbReference>
<evidence type="ECO:0000256" key="9">
    <source>
        <dbReference type="ARBA" id="ARBA00023136"/>
    </source>
</evidence>
<evidence type="ECO:0000256" key="1">
    <source>
        <dbReference type="ARBA" id="ARBA00004141"/>
    </source>
</evidence>
<keyword evidence="6" id="KW-1133">Transmembrane helix</keyword>
<evidence type="ECO:0000313" key="13">
    <source>
        <dbReference type="RefSeq" id="XP_028154327.1"/>
    </source>
</evidence>
<keyword evidence="8 12" id="KW-0406">Ion transport</keyword>
<dbReference type="Pfam" id="PF00858">
    <property type="entry name" value="ASC"/>
    <property type="match status" value="1"/>
</dbReference>
<evidence type="ECO:0000256" key="6">
    <source>
        <dbReference type="ARBA" id="ARBA00022989"/>
    </source>
</evidence>
<keyword evidence="11 12" id="KW-0407">Ion channel</keyword>
<evidence type="ECO:0000256" key="2">
    <source>
        <dbReference type="ARBA" id="ARBA00007193"/>
    </source>
</evidence>
<accession>A0A6P7H6Z8</accession>
<evidence type="ECO:0000256" key="3">
    <source>
        <dbReference type="ARBA" id="ARBA00022448"/>
    </source>
</evidence>
<comment type="similarity">
    <text evidence="2 12">Belongs to the amiloride-sensitive sodium channel (TC 1.A.6) family.</text>
</comment>
<evidence type="ECO:0000256" key="7">
    <source>
        <dbReference type="ARBA" id="ARBA00023053"/>
    </source>
</evidence>
<keyword evidence="3 12" id="KW-0813">Transport</keyword>
<evidence type="ECO:0000256" key="12">
    <source>
        <dbReference type="RuleBase" id="RU000679"/>
    </source>
</evidence>
<dbReference type="GO" id="GO:0005272">
    <property type="term" value="F:sodium channel activity"/>
    <property type="evidence" value="ECO:0007669"/>
    <property type="project" value="UniProtKB-KW"/>
</dbReference>
<evidence type="ECO:0000256" key="10">
    <source>
        <dbReference type="ARBA" id="ARBA00023201"/>
    </source>
</evidence>
<evidence type="ECO:0000256" key="5">
    <source>
        <dbReference type="ARBA" id="ARBA00022692"/>
    </source>
</evidence>
<evidence type="ECO:0000256" key="4">
    <source>
        <dbReference type="ARBA" id="ARBA00022461"/>
    </source>
</evidence>
<dbReference type="InParanoid" id="A0A6P7H6Z8"/>
<comment type="subcellular location">
    <subcellularLocation>
        <location evidence="1">Membrane</location>
        <topology evidence="1">Multi-pass membrane protein</topology>
    </subcellularLocation>
</comment>
<proteinExistence type="inferred from homology"/>
<keyword evidence="9" id="KW-0472">Membrane</keyword>
<keyword evidence="10 12" id="KW-0739">Sodium transport</keyword>
<dbReference type="InterPro" id="IPR001873">
    <property type="entry name" value="ENaC"/>
</dbReference>